<protein>
    <submittedName>
        <fullName evidence="1">Uncharacterized protein</fullName>
    </submittedName>
</protein>
<dbReference type="AlphaFoldDB" id="V6LMB6"/>
<reference evidence="1 2" key="1">
    <citation type="journal article" date="2014" name="PLoS Genet.">
        <title>The Genome of Spironucleus salmonicida Highlights a Fish Pathogen Adapted to Fluctuating Environments.</title>
        <authorList>
            <person name="Xu F."/>
            <person name="Jerlstrom-Hultqvist J."/>
            <person name="Einarsson E."/>
            <person name="Astvaldsson A."/>
            <person name="Svard S.G."/>
            <person name="Andersson J.O."/>
        </authorList>
    </citation>
    <scope>NUCLEOTIDE SEQUENCE</scope>
    <source>
        <strain evidence="2">ATCC 50377</strain>
    </source>
</reference>
<dbReference type="EMBL" id="AUWU02000005">
    <property type="protein sequence ID" value="KAH0573141.1"/>
    <property type="molecule type" value="Genomic_DNA"/>
</dbReference>
<name>V6LMB6_9EUKA</name>
<accession>V6LMB6</accession>
<sequence>MRSGLSSVNLLHRQITQQQSSANVDINIICQAQQFSHPVQKLKIPLQPISSEQIKTVRSVMPKAITQRSITTSTIDTIDYGDLVKLRGQTSKSTIRNKTEYRLYNDYKSINQMIIDDEDNSDTPVITLIKEPVYINQQLLTVFNNLLSDNLEPFID</sequence>
<evidence type="ECO:0000313" key="2">
    <source>
        <dbReference type="EMBL" id="KAH0573141.1"/>
    </source>
</evidence>
<dbReference type="VEuPathDB" id="GiardiaDB:SS50377_25260"/>
<reference evidence="2" key="2">
    <citation type="submission" date="2020-12" db="EMBL/GenBank/DDBJ databases">
        <title>New Spironucleus salmonicida genome in near-complete chromosomes.</title>
        <authorList>
            <person name="Xu F."/>
            <person name="Kurt Z."/>
            <person name="Jimenez-Gonzalez A."/>
            <person name="Astvaldsson A."/>
            <person name="Andersson J.O."/>
            <person name="Svard S.G."/>
        </authorList>
    </citation>
    <scope>NUCLEOTIDE SEQUENCE</scope>
    <source>
        <strain evidence="2">ATCC 50377</strain>
    </source>
</reference>
<proteinExistence type="predicted"/>
<keyword evidence="3" id="KW-1185">Reference proteome</keyword>
<evidence type="ECO:0000313" key="1">
    <source>
        <dbReference type="EMBL" id="EST41859.1"/>
    </source>
</evidence>
<evidence type="ECO:0000313" key="3">
    <source>
        <dbReference type="Proteomes" id="UP000018208"/>
    </source>
</evidence>
<organism evidence="1">
    <name type="scientific">Spironucleus salmonicida</name>
    <dbReference type="NCBI Taxonomy" id="348837"/>
    <lineage>
        <taxon>Eukaryota</taxon>
        <taxon>Metamonada</taxon>
        <taxon>Diplomonadida</taxon>
        <taxon>Hexamitidae</taxon>
        <taxon>Hexamitinae</taxon>
        <taxon>Spironucleus</taxon>
    </lineage>
</organism>
<gene>
    <name evidence="1" type="ORF">SS50377_18695</name>
    <name evidence="2" type="ORF">SS50377_25260</name>
</gene>
<dbReference type="Proteomes" id="UP000018208">
    <property type="component" value="Unassembled WGS sequence"/>
</dbReference>
<dbReference type="EMBL" id="KI546167">
    <property type="protein sequence ID" value="EST41859.1"/>
    <property type="molecule type" value="Genomic_DNA"/>
</dbReference>